<name>A0A4Z1BYU2_9RHOB</name>
<gene>
    <name evidence="1" type="ORF">E4L95_13245</name>
</gene>
<evidence type="ECO:0000313" key="1">
    <source>
        <dbReference type="EMBL" id="TGN57498.1"/>
    </source>
</evidence>
<organism evidence="1 2">
    <name type="scientific">Paracoccus liaowanqingii</name>
    <dbReference type="NCBI Taxonomy" id="2560053"/>
    <lineage>
        <taxon>Bacteria</taxon>
        <taxon>Pseudomonadati</taxon>
        <taxon>Pseudomonadota</taxon>
        <taxon>Alphaproteobacteria</taxon>
        <taxon>Rhodobacterales</taxon>
        <taxon>Paracoccaceae</taxon>
        <taxon>Paracoccus</taxon>
    </lineage>
</organism>
<dbReference type="RefSeq" id="WP_135818018.1">
    <property type="nucleotide sequence ID" value="NZ_SRPG01000128.1"/>
</dbReference>
<dbReference type="Proteomes" id="UP000297972">
    <property type="component" value="Unassembled WGS sequence"/>
</dbReference>
<dbReference type="PROSITE" id="PS51257">
    <property type="entry name" value="PROKAR_LIPOPROTEIN"/>
    <property type="match status" value="1"/>
</dbReference>
<keyword evidence="2" id="KW-1185">Reference proteome</keyword>
<proteinExistence type="predicted"/>
<dbReference type="AlphaFoldDB" id="A0A4Z1BYU2"/>
<dbReference type="OrthoDB" id="7873147at2"/>
<dbReference type="Gene3D" id="2.40.160.90">
    <property type="match status" value="1"/>
</dbReference>
<dbReference type="SUPFAM" id="SSF56925">
    <property type="entry name" value="OMPA-like"/>
    <property type="match status" value="1"/>
</dbReference>
<sequence length="187" mass="18904">MMKFFACGIAVSMLGACGGGGGGGGFALPGGGGGTPGSYNALAVRGAPILQELENTEYTTNAQMPTDGTATYRGVAAYGDGNVLSSAQLQANFDNSTMTGRLHNFHAEDGTGVSGDIAIRNGEIRDTGYSAELAGNITTESERAIVSGTVNGDFSGRNAQIVDGVIAAQLQAPSSVDFIGGEMVLKR</sequence>
<dbReference type="EMBL" id="SRPG01000128">
    <property type="protein sequence ID" value="TGN57498.1"/>
    <property type="molecule type" value="Genomic_DNA"/>
</dbReference>
<comment type="caution">
    <text evidence="1">The sequence shown here is derived from an EMBL/GenBank/DDBJ whole genome shotgun (WGS) entry which is preliminary data.</text>
</comment>
<protein>
    <submittedName>
        <fullName evidence="1">Uncharacterized protein</fullName>
    </submittedName>
</protein>
<evidence type="ECO:0000313" key="2">
    <source>
        <dbReference type="Proteomes" id="UP000297972"/>
    </source>
</evidence>
<reference evidence="1 2" key="1">
    <citation type="submission" date="2019-03" db="EMBL/GenBank/DDBJ databases">
        <authorList>
            <person name="Li J."/>
        </authorList>
    </citation>
    <scope>NUCLEOTIDE SEQUENCE [LARGE SCALE GENOMIC DNA]</scope>
    <source>
        <strain evidence="1 2">3058</strain>
    </source>
</reference>
<dbReference type="InterPro" id="IPR011250">
    <property type="entry name" value="OMP/PagP_B-barrel"/>
</dbReference>
<accession>A0A4Z1BYU2</accession>